<dbReference type="Pfam" id="PF02224">
    <property type="entry name" value="Cytidylate_kin"/>
    <property type="match status" value="3"/>
</dbReference>
<sequence>MLCSGGGIFRRAPTIAARWLQTRSFTIAIDGPAASGKSSTARAVAQQLGFGYIDSGSIYRCATLLALRKNIYSVDAPPGDDEQSQELVDLISRANIDINIKPGSGWLAQSAAGTGRLVVPDVQVLLDGEDVSREIRAPEINRLVAKVASDGGVRDAVLHTQRYLAHAAETRPASTPEGRGADSSGTPGGGVVMDGRDIGTTVFPKAELKIYLDASAMARAIRRWDEMNSHMKETQAAAAAAAAAQKNTTDGDSAKKDTDQSSSRTSLSYPSVEDIARELEQRDYADINRKHSPLRIASDAVVIDNTNMTFEHQVYSIIDLARERMGLPRRYDEL</sequence>
<organism evidence="11 12">
    <name type="scientific">Coemansia guatemalensis</name>
    <dbReference type="NCBI Taxonomy" id="2761395"/>
    <lineage>
        <taxon>Eukaryota</taxon>
        <taxon>Fungi</taxon>
        <taxon>Fungi incertae sedis</taxon>
        <taxon>Zoopagomycota</taxon>
        <taxon>Kickxellomycotina</taxon>
        <taxon>Kickxellomycetes</taxon>
        <taxon>Kickxellales</taxon>
        <taxon>Kickxellaceae</taxon>
        <taxon>Coemansia</taxon>
    </lineage>
</organism>
<comment type="catalytic activity">
    <reaction evidence="8">
        <text>CMP + ATP = CDP + ADP</text>
        <dbReference type="Rhea" id="RHEA:11600"/>
        <dbReference type="ChEBI" id="CHEBI:30616"/>
        <dbReference type="ChEBI" id="CHEBI:58069"/>
        <dbReference type="ChEBI" id="CHEBI:60377"/>
        <dbReference type="ChEBI" id="CHEBI:456216"/>
        <dbReference type="EC" id="2.7.4.25"/>
    </reaction>
</comment>
<dbReference type="InterPro" id="IPR003136">
    <property type="entry name" value="Cytidylate_kin"/>
</dbReference>
<dbReference type="HAMAP" id="MF_00238">
    <property type="entry name" value="Cytidyl_kinase_type1"/>
    <property type="match status" value="1"/>
</dbReference>
<dbReference type="EMBL" id="JANBUO010002585">
    <property type="protein sequence ID" value="KAJ2794298.1"/>
    <property type="molecule type" value="Genomic_DNA"/>
</dbReference>
<feature type="domain" description="Cytidylate kinase" evidence="10">
    <location>
        <begin position="270"/>
        <end position="322"/>
    </location>
</feature>
<feature type="region of interest" description="Disordered" evidence="9">
    <location>
        <begin position="167"/>
        <end position="195"/>
    </location>
</feature>
<evidence type="ECO:0000259" key="10">
    <source>
        <dbReference type="Pfam" id="PF02224"/>
    </source>
</evidence>
<evidence type="ECO:0000256" key="5">
    <source>
        <dbReference type="ARBA" id="ARBA00022777"/>
    </source>
</evidence>
<dbReference type="GO" id="GO:0005524">
    <property type="term" value="F:ATP binding"/>
    <property type="evidence" value="ECO:0007669"/>
    <property type="project" value="UniProtKB-KW"/>
</dbReference>
<dbReference type="EC" id="2.7.4.25" evidence="2"/>
<feature type="domain" description="Cytidylate kinase" evidence="10">
    <location>
        <begin position="189"/>
        <end position="250"/>
    </location>
</feature>
<accession>A0A9W8HSN0</accession>
<reference evidence="11" key="1">
    <citation type="submission" date="2022-07" db="EMBL/GenBank/DDBJ databases">
        <title>Phylogenomic reconstructions and comparative analyses of Kickxellomycotina fungi.</title>
        <authorList>
            <person name="Reynolds N.K."/>
            <person name="Stajich J.E."/>
            <person name="Barry K."/>
            <person name="Grigoriev I.V."/>
            <person name="Crous P."/>
            <person name="Smith M.E."/>
        </authorList>
    </citation>
    <scope>NUCLEOTIDE SEQUENCE</scope>
    <source>
        <strain evidence="11">NRRL 1565</strain>
    </source>
</reference>
<keyword evidence="4" id="KW-0547">Nucleotide-binding</keyword>
<protein>
    <recommendedName>
        <fullName evidence="2">(d)CMP kinase</fullName>
        <ecNumber evidence="2">2.7.4.25</ecNumber>
    </recommendedName>
</protein>
<dbReference type="AlphaFoldDB" id="A0A9W8HSN0"/>
<keyword evidence="5" id="KW-0418">Kinase</keyword>
<dbReference type="SUPFAM" id="SSF52540">
    <property type="entry name" value="P-loop containing nucleoside triphosphate hydrolases"/>
    <property type="match status" value="1"/>
</dbReference>
<dbReference type="CDD" id="cd02020">
    <property type="entry name" value="CMPK"/>
    <property type="match status" value="1"/>
</dbReference>
<proteinExistence type="inferred from homology"/>
<feature type="region of interest" description="Disordered" evidence="9">
    <location>
        <begin position="232"/>
        <end position="273"/>
    </location>
</feature>
<dbReference type="Gene3D" id="3.40.50.300">
    <property type="entry name" value="P-loop containing nucleotide triphosphate hydrolases"/>
    <property type="match status" value="1"/>
</dbReference>
<dbReference type="OrthoDB" id="10263145at2759"/>
<dbReference type="Proteomes" id="UP001140094">
    <property type="component" value="Unassembled WGS sequence"/>
</dbReference>
<dbReference type="InterPro" id="IPR027417">
    <property type="entry name" value="P-loop_NTPase"/>
</dbReference>
<dbReference type="GO" id="GO:0006139">
    <property type="term" value="P:nucleobase-containing compound metabolic process"/>
    <property type="evidence" value="ECO:0007669"/>
    <property type="project" value="InterPro"/>
</dbReference>
<keyword evidence="12" id="KW-1185">Reference proteome</keyword>
<feature type="compositionally biased region" description="Polar residues" evidence="9">
    <location>
        <begin position="260"/>
        <end position="269"/>
    </location>
</feature>
<evidence type="ECO:0000313" key="11">
    <source>
        <dbReference type="EMBL" id="KAJ2794298.1"/>
    </source>
</evidence>
<comment type="similarity">
    <text evidence="1">Belongs to the cytidylate kinase family. Type 1 subfamily.</text>
</comment>
<evidence type="ECO:0000256" key="9">
    <source>
        <dbReference type="SAM" id="MobiDB-lite"/>
    </source>
</evidence>
<evidence type="ECO:0000313" key="12">
    <source>
        <dbReference type="Proteomes" id="UP001140094"/>
    </source>
</evidence>
<dbReference type="InterPro" id="IPR011994">
    <property type="entry name" value="Cytidylate_kinase_dom"/>
</dbReference>
<feature type="domain" description="Cytidylate kinase" evidence="10">
    <location>
        <begin position="27"/>
        <end position="167"/>
    </location>
</feature>
<keyword evidence="3" id="KW-0808">Transferase</keyword>
<evidence type="ECO:0000256" key="6">
    <source>
        <dbReference type="ARBA" id="ARBA00022840"/>
    </source>
</evidence>
<name>A0A9W8HSN0_9FUNG</name>
<evidence type="ECO:0000256" key="3">
    <source>
        <dbReference type="ARBA" id="ARBA00022679"/>
    </source>
</evidence>
<evidence type="ECO:0000256" key="4">
    <source>
        <dbReference type="ARBA" id="ARBA00022741"/>
    </source>
</evidence>
<evidence type="ECO:0000256" key="2">
    <source>
        <dbReference type="ARBA" id="ARBA00012906"/>
    </source>
</evidence>
<comment type="caution">
    <text evidence="11">The sequence shown here is derived from an EMBL/GenBank/DDBJ whole genome shotgun (WGS) entry which is preliminary data.</text>
</comment>
<comment type="catalytic activity">
    <reaction evidence="7">
        <text>dCMP + ATP = dCDP + ADP</text>
        <dbReference type="Rhea" id="RHEA:25094"/>
        <dbReference type="ChEBI" id="CHEBI:30616"/>
        <dbReference type="ChEBI" id="CHEBI:57566"/>
        <dbReference type="ChEBI" id="CHEBI:58593"/>
        <dbReference type="ChEBI" id="CHEBI:456216"/>
        <dbReference type="EC" id="2.7.4.25"/>
    </reaction>
</comment>
<dbReference type="GO" id="GO:0036431">
    <property type="term" value="F:dCMP kinase activity"/>
    <property type="evidence" value="ECO:0007669"/>
    <property type="project" value="InterPro"/>
</dbReference>
<keyword evidence="6" id="KW-0067">ATP-binding</keyword>
<evidence type="ECO:0000256" key="7">
    <source>
        <dbReference type="ARBA" id="ARBA00047615"/>
    </source>
</evidence>
<evidence type="ECO:0000256" key="1">
    <source>
        <dbReference type="ARBA" id="ARBA00009427"/>
    </source>
</evidence>
<gene>
    <name evidence="11" type="ORF">H4R20_006274</name>
</gene>
<evidence type="ECO:0000256" key="8">
    <source>
        <dbReference type="ARBA" id="ARBA00048478"/>
    </source>
</evidence>